<keyword evidence="6" id="KW-0808">Transferase</keyword>
<dbReference type="FunFam" id="3.30.950.10:FF:000004">
    <property type="entry name" value="Diphthine synthase putative"/>
    <property type="match status" value="1"/>
</dbReference>
<evidence type="ECO:0000256" key="9">
    <source>
        <dbReference type="PIRSR" id="PIRSR036432-1"/>
    </source>
</evidence>
<name>A0A099P8T1_PICKU</name>
<dbReference type="EMBL" id="MQVM01000006">
    <property type="protein sequence ID" value="ONH75484.1"/>
    <property type="molecule type" value="Genomic_DNA"/>
</dbReference>
<feature type="binding site" evidence="9">
    <location>
        <position position="9"/>
    </location>
    <ligand>
        <name>S-adenosyl-L-methionine</name>
        <dbReference type="ChEBI" id="CHEBI:59789"/>
    </ligand>
</feature>
<evidence type="ECO:0000256" key="8">
    <source>
        <dbReference type="ARBA" id="ARBA00048752"/>
    </source>
</evidence>
<feature type="binding site" evidence="9">
    <location>
        <position position="88"/>
    </location>
    <ligand>
        <name>S-adenosyl-L-methionine</name>
        <dbReference type="ChEBI" id="CHEBI:59789"/>
    </ligand>
</feature>
<dbReference type="GO" id="GO:0032259">
    <property type="term" value="P:methylation"/>
    <property type="evidence" value="ECO:0007669"/>
    <property type="project" value="UniProtKB-KW"/>
</dbReference>
<proteinExistence type="inferred from homology"/>
<dbReference type="InterPro" id="IPR035996">
    <property type="entry name" value="4pyrrol_Methylase_sf"/>
</dbReference>
<accession>A0A099P8T1</accession>
<dbReference type="SUPFAM" id="SSF53790">
    <property type="entry name" value="Tetrapyrrole methylase"/>
    <property type="match status" value="1"/>
</dbReference>
<dbReference type="InterPro" id="IPR014776">
    <property type="entry name" value="4pyrrole_Mease_sub2"/>
</dbReference>
<dbReference type="eggNOG" id="KOG3123">
    <property type="taxonomic scope" value="Eukaryota"/>
</dbReference>
<evidence type="ECO:0000313" key="13">
    <source>
        <dbReference type="EMBL" id="ONH75484.1"/>
    </source>
</evidence>
<reference evidence="16" key="3">
    <citation type="journal article" date="2017" name="Genome Announc.">
        <title>Genome sequences of Cyberlindnera fabianii 65, Pichia kudriavzevii 129, and Saccharomyces cerevisiae 131 isolated from fermented masau fruits in Zimbabwe.</title>
        <authorList>
            <person name="van Rijswijck I.M.H."/>
            <person name="Derks M.F.L."/>
            <person name="Abee T."/>
            <person name="de Ridder D."/>
            <person name="Smid E.J."/>
        </authorList>
    </citation>
    <scope>NUCLEOTIDE SEQUENCE [LARGE SCALE GENOMIC DNA]</scope>
    <source>
        <strain evidence="16">129</strain>
    </source>
</reference>
<dbReference type="Proteomes" id="UP000029867">
    <property type="component" value="Unassembled WGS sequence"/>
</dbReference>
<dbReference type="Gene3D" id="3.40.1010.10">
    <property type="entry name" value="Cobalt-precorrin-4 Transmethylase, Domain 1"/>
    <property type="match status" value="1"/>
</dbReference>
<feature type="binding site" evidence="9">
    <location>
        <begin position="113"/>
        <end position="114"/>
    </location>
    <ligand>
        <name>S-adenosyl-L-methionine</name>
        <dbReference type="ChEBI" id="CHEBI:59789"/>
    </ligand>
</feature>
<reference evidence="14 17" key="5">
    <citation type="submission" date="2017-05" db="EMBL/GenBank/DDBJ databases">
        <title>The Genome Sequence of Candida krusei Ckrusei653.</title>
        <authorList>
            <person name="Cuomo C."/>
            <person name="Forche A."/>
            <person name="Young S."/>
            <person name="Abouelleil A."/>
            <person name="Cao P."/>
            <person name="Chapman S."/>
            <person name="Cusick C."/>
            <person name="Shea T."/>
            <person name="Nusbaum C."/>
            <person name="Birren B."/>
        </authorList>
    </citation>
    <scope>NUCLEOTIDE SEQUENCE [LARGE SCALE GENOMIC DNA]</scope>
    <source>
        <strain evidence="14 17">Ckrusei653</strain>
    </source>
</reference>
<dbReference type="HAMAP" id="MF_01084">
    <property type="entry name" value="Diphthine_synth"/>
    <property type="match status" value="1"/>
</dbReference>
<evidence type="ECO:0000313" key="14">
    <source>
        <dbReference type="EMBL" id="OUT23868.1"/>
    </source>
</evidence>
<evidence type="ECO:0000313" key="12">
    <source>
        <dbReference type="EMBL" id="KGK40426.1"/>
    </source>
</evidence>
<dbReference type="Proteomes" id="UP000189274">
    <property type="component" value="Unassembled WGS sequence"/>
</dbReference>
<dbReference type="VEuPathDB" id="FungiDB:C5L36_0C02340"/>
<sequence>MLYMIGLGLAHETDITVRGLEAAKKCKRVYLEHYTSVLMSANKESLEKFYGREVILADREMVESESDKILENAQEDDVAFLVVGDVFGATTHTDLVIRAREQNIPVESIHNASVMNAVGACGLQLYNFGQAVSIVFFTEDWRPDSFYNKIMENRRIGLHTLLLLDIKVKEPNIKAMMQGRIEYDPPRYMSVATCCQQLLEIEEKRKEEAYTPQTPCIAVSRLGSPNQSFKAGTLEELANYDAGEPLHSVVMLGRQVHDLELDYLLAFANDPDAYRKAVAADQEYFKPPPPPPAPQDIISSDEE</sequence>
<dbReference type="PANTHER" id="PTHR10882:SF0">
    <property type="entry name" value="DIPHTHINE METHYL ESTER SYNTHASE"/>
    <property type="match status" value="1"/>
</dbReference>
<reference evidence="13" key="4">
    <citation type="submission" date="2017-01" db="EMBL/GenBank/DDBJ databases">
        <authorList>
            <person name="Mah S.A."/>
            <person name="Swanson W.J."/>
            <person name="Moy G.W."/>
            <person name="Vacquier V.D."/>
        </authorList>
    </citation>
    <scope>NUCLEOTIDE SEQUENCE [LARGE SCALE GENOMIC DNA]</scope>
    <source>
        <strain evidence="13">129</strain>
    </source>
</reference>
<evidence type="ECO:0000313" key="17">
    <source>
        <dbReference type="Proteomes" id="UP000195871"/>
    </source>
</evidence>
<dbReference type="EMBL" id="JQFK01000002">
    <property type="protein sequence ID" value="KGK40426.1"/>
    <property type="molecule type" value="Genomic_DNA"/>
</dbReference>
<feature type="binding site" evidence="9">
    <location>
        <position position="247"/>
    </location>
    <ligand>
        <name>S-adenosyl-L-methionine</name>
        <dbReference type="ChEBI" id="CHEBI:59789"/>
    </ligand>
</feature>
<evidence type="ECO:0000259" key="11">
    <source>
        <dbReference type="Pfam" id="PF00590"/>
    </source>
</evidence>
<feature type="region of interest" description="Disordered" evidence="10">
    <location>
        <begin position="282"/>
        <end position="303"/>
    </location>
</feature>
<evidence type="ECO:0000313" key="16">
    <source>
        <dbReference type="Proteomes" id="UP000189274"/>
    </source>
</evidence>
<dbReference type="InterPro" id="IPR004551">
    <property type="entry name" value="Dphthn_synthase"/>
</dbReference>
<dbReference type="EMBL" id="NHMM01000001">
    <property type="protein sequence ID" value="OUT23868.1"/>
    <property type="molecule type" value="Genomic_DNA"/>
</dbReference>
<keyword evidence="7 9" id="KW-0949">S-adenosyl-L-methionine</keyword>
<reference evidence="12" key="2">
    <citation type="submission" date="2014-08" db="EMBL/GenBank/DDBJ databases">
        <title>Exploiting Issatchenkia orientalis SD108 for Succinic Acid Production.</title>
        <authorList>
            <person name="Xiao H."/>
            <person name="Shao Z."/>
            <person name="Jiang Y."/>
            <person name="Dole S."/>
            <person name="Zhao H."/>
        </authorList>
    </citation>
    <scope>NUCLEOTIDE SEQUENCE [LARGE SCALE GENOMIC DNA]</scope>
    <source>
        <strain evidence="12">SD108</strain>
    </source>
</reference>
<organism evidence="12 15">
    <name type="scientific">Pichia kudriavzevii</name>
    <name type="common">Yeast</name>
    <name type="synonym">Issatchenkia orientalis</name>
    <dbReference type="NCBI Taxonomy" id="4909"/>
    <lineage>
        <taxon>Eukaryota</taxon>
        <taxon>Fungi</taxon>
        <taxon>Dikarya</taxon>
        <taxon>Ascomycota</taxon>
        <taxon>Saccharomycotina</taxon>
        <taxon>Pichiomycetes</taxon>
        <taxon>Pichiales</taxon>
        <taxon>Pichiaceae</taxon>
        <taxon>Pichia</taxon>
    </lineage>
</organism>
<feature type="domain" description="Tetrapyrrole methylase" evidence="11">
    <location>
        <begin position="1"/>
        <end position="238"/>
    </location>
</feature>
<dbReference type="FunFam" id="3.40.1010.10:FF:000004">
    <property type="entry name" value="Putative diphthine synthase"/>
    <property type="match status" value="1"/>
</dbReference>
<dbReference type="Gene3D" id="3.30.950.10">
    <property type="entry name" value="Methyltransferase, Cobalt-precorrin-4 Transmethylase, Domain 2"/>
    <property type="match status" value="1"/>
</dbReference>
<dbReference type="HOGENOM" id="CLU_066040_1_0_1"/>
<dbReference type="CDD" id="cd11647">
    <property type="entry name" value="DHP5_DphB"/>
    <property type="match status" value="1"/>
</dbReference>
<dbReference type="Pfam" id="PF00590">
    <property type="entry name" value="TP_methylase"/>
    <property type="match status" value="1"/>
</dbReference>
<comment type="caution">
    <text evidence="12">The sequence shown here is derived from an EMBL/GenBank/DDBJ whole genome shotgun (WGS) entry which is preliminary data.</text>
</comment>
<feature type="binding site" evidence="9">
    <location>
        <position position="164"/>
    </location>
    <ligand>
        <name>S-adenosyl-L-methionine</name>
        <dbReference type="ChEBI" id="CHEBI:59789"/>
    </ligand>
</feature>
<evidence type="ECO:0000313" key="15">
    <source>
        <dbReference type="Proteomes" id="UP000029867"/>
    </source>
</evidence>
<comment type="pathway">
    <text evidence="2">Protein modification; peptidyl-diphthamide biosynthesis.</text>
</comment>
<dbReference type="GO" id="GO:0141133">
    <property type="term" value="F:diphthine methyl ester synthase activity"/>
    <property type="evidence" value="ECO:0007669"/>
    <property type="project" value="UniProtKB-EC"/>
</dbReference>
<dbReference type="InterPro" id="IPR000878">
    <property type="entry name" value="4pyrrol_Mease"/>
</dbReference>
<evidence type="ECO:0000256" key="10">
    <source>
        <dbReference type="SAM" id="MobiDB-lite"/>
    </source>
</evidence>
<dbReference type="InterPro" id="IPR014777">
    <property type="entry name" value="4pyrrole_Mease_sub1"/>
</dbReference>
<evidence type="ECO:0000256" key="6">
    <source>
        <dbReference type="ARBA" id="ARBA00022679"/>
    </source>
</evidence>
<evidence type="ECO:0000256" key="1">
    <source>
        <dbReference type="ARBA" id="ARBA00004006"/>
    </source>
</evidence>
<dbReference type="EC" id="2.1.1.314" evidence="4"/>
<dbReference type="UniPathway" id="UPA00559"/>
<dbReference type="PANTHER" id="PTHR10882">
    <property type="entry name" value="DIPHTHINE SYNTHASE"/>
    <property type="match status" value="1"/>
</dbReference>
<feature type="binding site" evidence="9">
    <location>
        <position position="85"/>
    </location>
    <ligand>
        <name>S-adenosyl-L-methionine</name>
        <dbReference type="ChEBI" id="CHEBI:59789"/>
    </ligand>
</feature>
<evidence type="ECO:0000256" key="5">
    <source>
        <dbReference type="ARBA" id="ARBA00022603"/>
    </source>
</evidence>
<dbReference type="PIRSF" id="PIRSF036432">
    <property type="entry name" value="Diphthine_synth"/>
    <property type="match status" value="1"/>
</dbReference>
<dbReference type="Proteomes" id="UP000195871">
    <property type="component" value="Unassembled WGS sequence"/>
</dbReference>
<feature type="binding site" evidence="9">
    <location>
        <position position="222"/>
    </location>
    <ligand>
        <name>S-adenosyl-L-methionine</name>
        <dbReference type="ChEBI" id="CHEBI:59789"/>
    </ligand>
</feature>
<comment type="similarity">
    <text evidence="3">Belongs to the diphthine synthase family.</text>
</comment>
<evidence type="ECO:0000256" key="3">
    <source>
        <dbReference type="ARBA" id="ARBA00006729"/>
    </source>
</evidence>
<evidence type="ECO:0000256" key="2">
    <source>
        <dbReference type="ARBA" id="ARBA00005156"/>
    </source>
</evidence>
<protein>
    <recommendedName>
        <fullName evidence="4">diphthine methyl ester synthase</fullName>
        <ecNumber evidence="4">2.1.1.314</ecNumber>
    </recommendedName>
</protein>
<reference evidence="15" key="1">
    <citation type="journal article" date="2014" name="Microb. Cell Fact.">
        <title>Exploiting Issatchenkia orientalis SD108 for succinic acid production.</title>
        <authorList>
            <person name="Xiao H."/>
            <person name="Shao Z."/>
            <person name="Jiang Y."/>
            <person name="Dole S."/>
            <person name="Zhao H."/>
        </authorList>
    </citation>
    <scope>NUCLEOTIDE SEQUENCE [LARGE SCALE GENOMIC DNA]</scope>
    <source>
        <strain evidence="15">SD108</strain>
    </source>
</reference>
<evidence type="ECO:0000256" key="4">
    <source>
        <dbReference type="ARBA" id="ARBA00011927"/>
    </source>
</evidence>
<comment type="function">
    <text evidence="1">S-adenosyl-L-methionine-dependent methyltransferase that catalyzes four methylations of the modified target histidine residue in translation elongation factor 2 (EF-2), to form an intermediate called diphthine methyl ester. The four successive methylation reactions represent the second step of diphthamide biosynthesis.</text>
</comment>
<gene>
    <name evidence="13" type="ORF">BOH78_1621</name>
    <name evidence="14" type="ORF">CAS74_000242</name>
    <name evidence="12" type="ORF">JL09_g479</name>
</gene>
<comment type="catalytic activity">
    <reaction evidence="8">
        <text>2-[(3S)-amino-3-carboxypropyl]-L-histidyl-[translation elongation factor 2] + 4 S-adenosyl-L-methionine = diphthine methyl ester-[translation elongation factor 2] + 4 S-adenosyl-L-homocysteine + 3 H(+)</text>
        <dbReference type="Rhea" id="RHEA:42652"/>
        <dbReference type="Rhea" id="RHEA-COMP:9749"/>
        <dbReference type="Rhea" id="RHEA-COMP:10173"/>
        <dbReference type="ChEBI" id="CHEBI:15378"/>
        <dbReference type="ChEBI" id="CHEBI:57856"/>
        <dbReference type="ChEBI" id="CHEBI:59789"/>
        <dbReference type="ChEBI" id="CHEBI:73995"/>
        <dbReference type="ChEBI" id="CHEBI:79005"/>
        <dbReference type="EC" id="2.1.1.314"/>
    </reaction>
</comment>
<evidence type="ECO:0000256" key="7">
    <source>
        <dbReference type="ARBA" id="ARBA00022691"/>
    </source>
</evidence>
<keyword evidence="5" id="KW-0489">Methyltransferase</keyword>
<dbReference type="NCBIfam" id="TIGR00522">
    <property type="entry name" value="dph5"/>
    <property type="match status" value="1"/>
</dbReference>
<dbReference type="AlphaFoldDB" id="A0A099P8T1"/>
<dbReference type="GO" id="GO:0017183">
    <property type="term" value="P:protein histidyl modification to diphthamide"/>
    <property type="evidence" value="ECO:0007669"/>
    <property type="project" value="UniProtKB-UniPathway"/>
</dbReference>